<protein>
    <recommendedName>
        <fullName evidence="1">WD repeat-containing protein on Y chromosome</fullName>
    </recommendedName>
</protein>
<feature type="repeat" description="WD" evidence="3">
    <location>
        <begin position="491"/>
        <end position="532"/>
    </location>
</feature>
<keyword evidence="6" id="KW-1185">Reference proteome</keyword>
<organism evidence="6 7">
    <name type="scientific">Aplysia californica</name>
    <name type="common">California sea hare</name>
    <dbReference type="NCBI Taxonomy" id="6500"/>
    <lineage>
        <taxon>Eukaryota</taxon>
        <taxon>Metazoa</taxon>
        <taxon>Spiralia</taxon>
        <taxon>Lophotrochozoa</taxon>
        <taxon>Mollusca</taxon>
        <taxon>Gastropoda</taxon>
        <taxon>Heterobranchia</taxon>
        <taxon>Euthyneura</taxon>
        <taxon>Tectipleura</taxon>
        <taxon>Aplysiida</taxon>
        <taxon>Aplysioidea</taxon>
        <taxon>Aplysiidae</taxon>
        <taxon>Aplysia</taxon>
    </lineage>
</organism>
<dbReference type="Gene3D" id="1.10.238.10">
    <property type="entry name" value="EF-hand"/>
    <property type="match status" value="1"/>
</dbReference>
<feature type="compositionally biased region" description="Low complexity" evidence="4">
    <location>
        <begin position="1275"/>
        <end position="1287"/>
    </location>
</feature>
<dbReference type="InterPro" id="IPR051242">
    <property type="entry name" value="WD-EF-hand_domain"/>
</dbReference>
<feature type="compositionally biased region" description="Acidic residues" evidence="4">
    <location>
        <begin position="1430"/>
        <end position="1446"/>
    </location>
</feature>
<feature type="region of interest" description="Disordered" evidence="4">
    <location>
        <begin position="1349"/>
        <end position="1374"/>
    </location>
</feature>
<dbReference type="Gene3D" id="2.130.10.10">
    <property type="entry name" value="YVTN repeat-like/Quinoprotein amine dehydrogenase"/>
    <property type="match status" value="3"/>
</dbReference>
<feature type="region of interest" description="Disordered" evidence="4">
    <location>
        <begin position="1264"/>
        <end position="1293"/>
    </location>
</feature>
<feature type="compositionally biased region" description="Polar residues" evidence="4">
    <location>
        <begin position="1161"/>
        <end position="1174"/>
    </location>
</feature>
<dbReference type="PANTHER" id="PTHR44324:SF6">
    <property type="entry name" value="EF-HAND CALCIUM BINDING DOMAIN 8"/>
    <property type="match status" value="1"/>
</dbReference>
<proteinExistence type="predicted"/>
<dbReference type="PROSITE" id="PS50222">
    <property type="entry name" value="EF_HAND_2"/>
    <property type="match status" value="1"/>
</dbReference>
<name>A0ABM0ZX61_APLCA</name>
<evidence type="ECO:0000313" key="7">
    <source>
        <dbReference type="RefSeq" id="XP_012936352.2"/>
    </source>
</evidence>
<evidence type="ECO:0000256" key="3">
    <source>
        <dbReference type="PROSITE-ProRule" id="PRU00221"/>
    </source>
</evidence>
<keyword evidence="2" id="KW-0677">Repeat</keyword>
<dbReference type="RefSeq" id="XP_012936352.2">
    <property type="nucleotide sequence ID" value="XM_013080898.2"/>
</dbReference>
<evidence type="ECO:0000259" key="5">
    <source>
        <dbReference type="PROSITE" id="PS50222"/>
    </source>
</evidence>
<dbReference type="GeneID" id="101854402"/>
<accession>A0ABM0ZX61</accession>
<evidence type="ECO:0000256" key="4">
    <source>
        <dbReference type="SAM" id="MobiDB-lite"/>
    </source>
</evidence>
<keyword evidence="3" id="KW-0853">WD repeat</keyword>
<sequence length="1472" mass="167697">MGDLLQALRTFAFIRQSDTVIEEGQKREFLRGTFSIMEFDEHSKDQLDQLKAKFMQFKKELGGLDVLEFEAALKPMISEGISPEQILTTFQKMDSCDQGAVSWDEFINFAIEEHSKRLMMKETMDEMPFGADLHKIKHQHRDPIMRITFMPTVDPNSKFIDWGFGKYMILSREGTFSVWTTTMKNISYNNLVVGDHQNPSWFLDLVALYHNGSIAVATTGRDIGFYDYTRRGWSRKYWLTKLYNCVTRMSYWAGLENEKVAIVLWGDTSGSVTMVEFDLSQRVPMFGIAVREGCTTIPFADAARGQYEGTTVRVFPNVHTNWVKQIQYVPQASSFVSCCTDSATALYMSHVNPRKQTPCYFNTPKGMMCFDFSYDLHILACAGVDCNIWLYNPYIPSKAIAMMEGHIRPVVHLKINEQENYVISLDLSKTIFMFNLASQHVIQRIPGQSVRMGMFPINSIYLNANRRMCLLGSYCLAMLKRHRLEGLHVDVRSHDYKLVRAMYSPEFEQVVSVCTGSMVRVWDITTGTRVMQFGMAHSKKAQGRWVPVEIECVALTENRRRLLTAAEGVVKIWNFNVGSVLRILDMSNCPKITSIVMAKKQFYITGWSKIINVFSDFKGEEAIKKTWQAKHNEDVLQLCVMEPNLIASCSYDGTIVVWSRETTEAYCKFSASFSNKPELDTSVRSGGPKGNIMTVAADMEAESDEEEEGEDSFMTIGKHLRKEGGWYRLLRALKKRQIEREKRRAAAERKDFSAKYKKKKRRMNLQGLSLVYESAVECMVFLGSRRLIDPQTATLVTAGAECWIRFWSLHPKGGLLAQFTNTRRKLESIRCIATDSNNEILLTGDTMGLLRIYDIKEFCNADKLTEDEKVERNKHLKKEFVYSRLPFPAEEALDTMEKLREIRISVPDASKPRKNLHSPRLLSSIRCHTQAIVSMEFIEARNLILTSSQDLTVRLWTKNCTYIGTFGETWRPIPQCVGPVVERKPRIPRDILRVASAHSLGTLHNGHMPHWKTACYVVRRHIFEQKKEKQIEEARQKMKEERRLRGEPDSDDEAGPGEEKPVSKILGKYYHPRKRYHGPMTTEDQGYPALRIFRGKCCPYNTAMPQDLYYMDPLYTPVTFFDIDSRRPGRRSKRATKHMMNQFNVVCGNSTRYSKPHGTSGAPSFTSTNSTVADKSSTSVTGGKSSPDINANWSLSYHGDLAPGDRDPGGSGRKSENSELDRSSNRSASGLDLLTSPFPADAHTHHDSICCPCRLRTTSLGHYDASSERGDFRSTWRSRSVSPSSRTSTEDLPGAWKTSDKHVYGLEDLLHRLRRVTSSCSSLEHESGRIQESPTSLQSAGHSCRAVPAVTKRHRGRGAESVSSTSSEEIFPSHRGIQQCRTKFGVRFSDSVKFNSETQTTPPPFLPRSHEMSKHTRGGHEPDCSRESGWEDDLTDDNEDDDEEENLTLPEIQIDKRIDLYRRAGIRFSHLL</sequence>
<feature type="domain" description="EF-hand" evidence="5">
    <location>
        <begin position="81"/>
        <end position="116"/>
    </location>
</feature>
<feature type="compositionally biased region" description="Basic and acidic residues" evidence="4">
    <location>
        <begin position="1408"/>
        <end position="1429"/>
    </location>
</feature>
<evidence type="ECO:0000256" key="1">
    <source>
        <dbReference type="ARBA" id="ARBA00014901"/>
    </source>
</evidence>
<dbReference type="SMART" id="SM00320">
    <property type="entry name" value="WD40"/>
    <property type="match status" value="8"/>
</dbReference>
<dbReference type="Proteomes" id="UP000694888">
    <property type="component" value="Unplaced"/>
</dbReference>
<feature type="region of interest" description="Disordered" evidence="4">
    <location>
        <begin position="1394"/>
        <end position="1446"/>
    </location>
</feature>
<dbReference type="PROSITE" id="PS50082">
    <property type="entry name" value="WD_REPEATS_2"/>
    <property type="match status" value="2"/>
</dbReference>
<feature type="compositionally biased region" description="Basic and acidic residues" evidence="4">
    <location>
        <begin position="1203"/>
        <end position="1224"/>
    </location>
</feature>
<dbReference type="InterPro" id="IPR015943">
    <property type="entry name" value="WD40/YVTN_repeat-like_dom_sf"/>
</dbReference>
<feature type="repeat" description="WD" evidence="3">
    <location>
        <begin position="925"/>
        <end position="956"/>
    </location>
</feature>
<feature type="compositionally biased region" description="Basic and acidic residues" evidence="4">
    <location>
        <begin position="1029"/>
        <end position="1048"/>
    </location>
</feature>
<dbReference type="PANTHER" id="PTHR44324">
    <property type="entry name" value="WD40 REPEAT DOMAIN 95"/>
    <property type="match status" value="1"/>
</dbReference>
<evidence type="ECO:0000256" key="2">
    <source>
        <dbReference type="ARBA" id="ARBA00022737"/>
    </source>
</evidence>
<dbReference type="SUPFAM" id="SSF47473">
    <property type="entry name" value="EF-hand"/>
    <property type="match status" value="1"/>
</dbReference>
<dbReference type="PROSITE" id="PS50294">
    <property type="entry name" value="WD_REPEATS_REGION"/>
    <property type="match status" value="1"/>
</dbReference>
<feature type="compositionally biased region" description="Low complexity" evidence="4">
    <location>
        <begin position="1175"/>
        <end position="1186"/>
    </location>
</feature>
<feature type="region of interest" description="Disordered" evidence="4">
    <location>
        <begin position="1029"/>
        <end position="1061"/>
    </location>
</feature>
<gene>
    <name evidence="7" type="primary">LOC101854402</name>
</gene>
<dbReference type="InterPro" id="IPR036322">
    <property type="entry name" value="WD40_repeat_dom_sf"/>
</dbReference>
<dbReference type="InterPro" id="IPR001680">
    <property type="entry name" value="WD40_rpt"/>
</dbReference>
<feature type="compositionally biased region" description="Basic and acidic residues" evidence="4">
    <location>
        <begin position="1265"/>
        <end position="1274"/>
    </location>
</feature>
<feature type="region of interest" description="Disordered" evidence="4">
    <location>
        <begin position="1151"/>
        <end position="1233"/>
    </location>
</feature>
<reference evidence="7" key="1">
    <citation type="submission" date="2025-08" db="UniProtKB">
        <authorList>
            <consortium name="RefSeq"/>
        </authorList>
    </citation>
    <scope>IDENTIFICATION</scope>
</reference>
<dbReference type="Pfam" id="PF00400">
    <property type="entry name" value="WD40"/>
    <property type="match status" value="2"/>
</dbReference>
<dbReference type="InterPro" id="IPR011992">
    <property type="entry name" value="EF-hand-dom_pair"/>
</dbReference>
<dbReference type="InterPro" id="IPR002048">
    <property type="entry name" value="EF_hand_dom"/>
</dbReference>
<dbReference type="SUPFAM" id="SSF50978">
    <property type="entry name" value="WD40 repeat-like"/>
    <property type="match status" value="3"/>
</dbReference>
<evidence type="ECO:0000313" key="6">
    <source>
        <dbReference type="Proteomes" id="UP000694888"/>
    </source>
</evidence>